<dbReference type="PIRSF" id="PIRSF003113">
    <property type="entry name" value="BolA"/>
    <property type="match status" value="1"/>
</dbReference>
<evidence type="ECO:0000256" key="1">
    <source>
        <dbReference type="RuleBase" id="RU003860"/>
    </source>
</evidence>
<dbReference type="KEGG" id="cdq:BOQ54_02485"/>
<evidence type="ECO:0000313" key="4">
    <source>
        <dbReference type="Proteomes" id="UP000182703"/>
    </source>
</evidence>
<dbReference type="Gene3D" id="3.30.300.90">
    <property type="entry name" value="BolA-like"/>
    <property type="match status" value="1"/>
</dbReference>
<protein>
    <submittedName>
        <fullName evidence="3">BolA family transcriptional regulator</fullName>
    </submittedName>
</protein>
<organism evidence="3 4">
    <name type="scientific">Chelatococcus daeguensis</name>
    <dbReference type="NCBI Taxonomy" id="444444"/>
    <lineage>
        <taxon>Bacteria</taxon>
        <taxon>Pseudomonadati</taxon>
        <taxon>Pseudomonadota</taxon>
        <taxon>Alphaproteobacteria</taxon>
        <taxon>Hyphomicrobiales</taxon>
        <taxon>Chelatococcaceae</taxon>
        <taxon>Chelatococcus</taxon>
    </lineage>
</organism>
<dbReference type="SUPFAM" id="SSF82657">
    <property type="entry name" value="BolA-like"/>
    <property type="match status" value="1"/>
</dbReference>
<dbReference type="PANTHER" id="PTHR46230">
    <property type="match status" value="1"/>
</dbReference>
<dbReference type="Proteomes" id="UP000182703">
    <property type="component" value="Chromosome"/>
</dbReference>
<dbReference type="InterPro" id="IPR002634">
    <property type="entry name" value="BolA"/>
</dbReference>
<proteinExistence type="inferred from homology"/>
<comment type="similarity">
    <text evidence="1">Belongs to the BolA/IbaG family.</text>
</comment>
<gene>
    <name evidence="3" type="ORF">BOQ54_02485</name>
</gene>
<dbReference type="GO" id="GO:0016226">
    <property type="term" value="P:iron-sulfur cluster assembly"/>
    <property type="evidence" value="ECO:0007669"/>
    <property type="project" value="TreeGrafter"/>
</dbReference>
<feature type="region of interest" description="Disordered" evidence="2">
    <location>
        <begin position="24"/>
        <end position="45"/>
    </location>
</feature>
<accession>A0AAC9JMU0</accession>
<dbReference type="InterPro" id="IPR036065">
    <property type="entry name" value="BolA-like_sf"/>
</dbReference>
<evidence type="ECO:0000256" key="2">
    <source>
        <dbReference type="SAM" id="MobiDB-lite"/>
    </source>
</evidence>
<keyword evidence="4" id="KW-1185">Reference proteome</keyword>
<name>A0AAC9JMU0_9HYPH</name>
<dbReference type="EMBL" id="CP018095">
    <property type="protein sequence ID" value="APF36329.1"/>
    <property type="molecule type" value="Genomic_DNA"/>
</dbReference>
<reference evidence="3 4" key="1">
    <citation type="submission" date="2016-11" db="EMBL/GenBank/DDBJ databases">
        <title>Complete genome sequence of the aerobically denitrifying bacterium Chelatococcus daeguensis TAD1.</title>
        <authorList>
            <person name="Yang Y."/>
            <person name="Huang S."/>
            <person name="Lin E."/>
        </authorList>
    </citation>
    <scope>NUCLEOTIDE SEQUENCE [LARGE SCALE GENOMIC DNA]</scope>
    <source>
        <strain evidence="3 4">TAD1</strain>
    </source>
</reference>
<evidence type="ECO:0000313" key="3">
    <source>
        <dbReference type="EMBL" id="APF36329.1"/>
    </source>
</evidence>
<dbReference type="PANTHER" id="PTHR46230:SF7">
    <property type="entry name" value="BOLA-LIKE PROTEIN 1"/>
    <property type="match status" value="1"/>
</dbReference>
<sequence length="93" mass="9812">MQGAPMGLKDDIGAKLTAGLSPTHITVTDESGNHIGHSGWRPGGETHFRVEITAPAFAGKSRVERHRMVNALLAEEFANGMHALAVTARAPGE</sequence>
<dbReference type="AlphaFoldDB" id="A0AAC9JMU0"/>
<dbReference type="Pfam" id="PF01722">
    <property type="entry name" value="BolA"/>
    <property type="match status" value="1"/>
</dbReference>